<dbReference type="PANTHER" id="PTHR45987">
    <property type="entry name" value="39S RIBOSOMAL PROTEIN L12"/>
    <property type="match status" value="1"/>
</dbReference>
<proteinExistence type="predicted"/>
<reference evidence="4" key="1">
    <citation type="submission" date="2021-09" db="EMBL/GenBank/DDBJ databases">
        <authorList>
            <consortium name="AG Swart"/>
            <person name="Singh M."/>
            <person name="Singh A."/>
            <person name="Seah K."/>
            <person name="Emmerich C."/>
        </authorList>
    </citation>
    <scope>NUCLEOTIDE SEQUENCE</scope>
    <source>
        <strain evidence="4">ATCC30299</strain>
    </source>
</reference>
<dbReference type="InterPro" id="IPR000206">
    <property type="entry name" value="Ribosomal_bL12"/>
</dbReference>
<evidence type="ECO:0000313" key="4">
    <source>
        <dbReference type="EMBL" id="CAG9312317.1"/>
    </source>
</evidence>
<dbReference type="GO" id="GO:0006412">
    <property type="term" value="P:translation"/>
    <property type="evidence" value="ECO:0007669"/>
    <property type="project" value="InterPro"/>
</dbReference>
<dbReference type="AlphaFoldDB" id="A0AAU9IDT3"/>
<dbReference type="GO" id="GO:0003735">
    <property type="term" value="F:structural constituent of ribosome"/>
    <property type="evidence" value="ECO:0007669"/>
    <property type="project" value="InterPro"/>
</dbReference>
<dbReference type="Gene3D" id="3.30.1390.10">
    <property type="match status" value="1"/>
</dbReference>
<feature type="domain" description="Large ribosomal subunit protein bL12 C-terminal" evidence="3">
    <location>
        <begin position="149"/>
        <end position="219"/>
    </location>
</feature>
<dbReference type="Pfam" id="PF00542">
    <property type="entry name" value="Ribosomal_L12"/>
    <property type="match status" value="1"/>
</dbReference>
<name>A0AAU9IDT3_9CILI</name>
<dbReference type="InterPro" id="IPR014719">
    <property type="entry name" value="Ribosomal_bL12_C/ClpS-like"/>
</dbReference>
<dbReference type="InterPro" id="IPR013823">
    <property type="entry name" value="Ribosomal_bL12_C"/>
</dbReference>
<evidence type="ECO:0000256" key="2">
    <source>
        <dbReference type="ARBA" id="ARBA00023274"/>
    </source>
</evidence>
<dbReference type="Proteomes" id="UP001162131">
    <property type="component" value="Unassembled WGS sequence"/>
</dbReference>
<dbReference type="PANTHER" id="PTHR45987:SF4">
    <property type="entry name" value="LARGE RIBOSOMAL SUBUNIT PROTEIN BL12M"/>
    <property type="match status" value="1"/>
</dbReference>
<keyword evidence="5" id="KW-1185">Reference proteome</keyword>
<keyword evidence="2" id="KW-0687">Ribonucleoprotein</keyword>
<dbReference type="SUPFAM" id="SSF54736">
    <property type="entry name" value="ClpS-like"/>
    <property type="match status" value="1"/>
</dbReference>
<evidence type="ECO:0000259" key="3">
    <source>
        <dbReference type="Pfam" id="PF00542"/>
    </source>
</evidence>
<evidence type="ECO:0000313" key="5">
    <source>
        <dbReference type="Proteomes" id="UP001162131"/>
    </source>
</evidence>
<dbReference type="EMBL" id="CAJZBQ010000005">
    <property type="protein sequence ID" value="CAG9312317.1"/>
    <property type="molecule type" value="Genomic_DNA"/>
</dbReference>
<dbReference type="CDD" id="cd00387">
    <property type="entry name" value="Ribosomal_L7_L12"/>
    <property type="match status" value="1"/>
</dbReference>
<dbReference type="GO" id="GO:0003729">
    <property type="term" value="F:mRNA binding"/>
    <property type="evidence" value="ECO:0007669"/>
    <property type="project" value="TreeGrafter"/>
</dbReference>
<dbReference type="GO" id="GO:1990904">
    <property type="term" value="C:ribonucleoprotein complex"/>
    <property type="evidence" value="ECO:0007669"/>
    <property type="project" value="UniProtKB-KW"/>
</dbReference>
<protein>
    <recommendedName>
        <fullName evidence="3">Large ribosomal subunit protein bL12 C-terminal domain-containing protein</fullName>
    </recommendedName>
</protein>
<comment type="caution">
    <text evidence="4">The sequence shown here is derived from an EMBL/GenBank/DDBJ whole genome shotgun (WGS) entry which is preliminary data.</text>
</comment>
<gene>
    <name evidence="4" type="ORF">BSTOLATCC_MIC5559</name>
</gene>
<dbReference type="GO" id="GO:0005840">
    <property type="term" value="C:ribosome"/>
    <property type="evidence" value="ECO:0007669"/>
    <property type="project" value="UniProtKB-KW"/>
</dbReference>
<keyword evidence="1" id="KW-0689">Ribosomal protein</keyword>
<organism evidence="4 5">
    <name type="scientific">Blepharisma stoltei</name>
    <dbReference type="NCBI Taxonomy" id="1481888"/>
    <lineage>
        <taxon>Eukaryota</taxon>
        <taxon>Sar</taxon>
        <taxon>Alveolata</taxon>
        <taxon>Ciliophora</taxon>
        <taxon>Postciliodesmatophora</taxon>
        <taxon>Heterotrichea</taxon>
        <taxon>Heterotrichida</taxon>
        <taxon>Blepharismidae</taxon>
        <taxon>Blepharisma</taxon>
    </lineage>
</organism>
<evidence type="ECO:0000256" key="1">
    <source>
        <dbReference type="ARBA" id="ARBA00022980"/>
    </source>
</evidence>
<accession>A0AAU9IDT3</accession>
<sequence length="219" mass="24644">MLVKRINRAISRAELLKASKERDLSQMKVLEGFLTKTQKRRINVLADIIEDMTKNEQATLWKTLNEKMQNSFGKDPKLFNDFRPTGDKWANLPPQVSDMFQQIGVQGCFPNGLIELFVQGKMGGLSAGGAPQKEKVEEKQEVVVEKTNFDVLIKGFSADGKLKIIKEVKNLLAIGLKDAKDRVEASVTTPLMIGKQLPKEQAEQLEKQYKELGAEIELK</sequence>